<organism evidence="2 3">
    <name type="scientific">Byssochlamys spectabilis (strain No. 5 / NBRC 109023)</name>
    <name type="common">Paecilomyces variotii</name>
    <dbReference type="NCBI Taxonomy" id="1356009"/>
    <lineage>
        <taxon>Eukaryota</taxon>
        <taxon>Fungi</taxon>
        <taxon>Dikarya</taxon>
        <taxon>Ascomycota</taxon>
        <taxon>Pezizomycotina</taxon>
        <taxon>Eurotiomycetes</taxon>
        <taxon>Eurotiomycetidae</taxon>
        <taxon>Eurotiales</taxon>
        <taxon>Thermoascaceae</taxon>
        <taxon>Paecilomyces</taxon>
    </lineage>
</organism>
<feature type="compositionally biased region" description="Low complexity" evidence="1">
    <location>
        <begin position="197"/>
        <end position="213"/>
    </location>
</feature>
<sequence>MSLPKQHLSASSSKQSLRASKNAASRSRTGTVEPHATSAPSESSPAGELQLQDQHQHQHQHYDVSSEERRHSFASSQQPPFRPFFTLVEDANASDHYHPTVHYIFSDDDTDIVTEAALRSLEADHGVVPAVTTGQEASAAYEGDHELDDSRQSHTRKTSSLPPPIPGVREHYIILDMEPTNPEQLQDADPVAGGGPPSLSTSPAAPQQQQLPQFTVSSAQSLTPAWQVLNTQVTPAPTFDTTTSSGDQQQQPGMSNGLMLKIEGTSGQPREPILRDRESRDGRQTLEEMMEQFEKRMNELRLVIEGGGELPAHEGDSAQGTDPEREGNTGQDPVEQTDEQEANRHQ</sequence>
<feature type="compositionally biased region" description="Basic and acidic residues" evidence="1">
    <location>
        <begin position="311"/>
        <end position="327"/>
    </location>
</feature>
<evidence type="ECO:0000313" key="2">
    <source>
        <dbReference type="EMBL" id="GAD96319.1"/>
    </source>
</evidence>
<reference evidence="3" key="1">
    <citation type="journal article" date="2014" name="Genome Announc.">
        <title>Draft genome sequence of the formaldehyde-resistant fungus Byssochlamys spectabilis No. 5 (anamorph Paecilomyces variotii No. 5) (NBRC109023).</title>
        <authorList>
            <person name="Oka T."/>
            <person name="Ekino K."/>
            <person name="Fukuda K."/>
            <person name="Nomura Y."/>
        </authorList>
    </citation>
    <scope>NUCLEOTIDE SEQUENCE [LARGE SCALE GENOMIC DNA]</scope>
    <source>
        <strain evidence="3">No. 5 / NBRC 109023</strain>
    </source>
</reference>
<evidence type="ECO:0000313" key="3">
    <source>
        <dbReference type="Proteomes" id="UP000018001"/>
    </source>
</evidence>
<accession>V5FFH0</accession>
<feature type="compositionally biased region" description="Basic and acidic residues" evidence="1">
    <location>
        <begin position="272"/>
        <end position="299"/>
    </location>
</feature>
<gene>
    <name evidence="2" type="ORF">PVAR5_4971</name>
</gene>
<dbReference type="AlphaFoldDB" id="V5FFH0"/>
<feature type="compositionally biased region" description="Low complexity" evidence="1">
    <location>
        <begin position="8"/>
        <end position="21"/>
    </location>
</feature>
<dbReference type="InParanoid" id="V5FFH0"/>
<dbReference type="Proteomes" id="UP000018001">
    <property type="component" value="Unassembled WGS sequence"/>
</dbReference>
<keyword evidence="3" id="KW-1185">Reference proteome</keyword>
<dbReference type="eggNOG" id="ENOG502SFYT">
    <property type="taxonomic scope" value="Eukaryota"/>
</dbReference>
<dbReference type="OrthoDB" id="1681166at2759"/>
<feature type="region of interest" description="Disordered" evidence="1">
    <location>
        <begin position="1"/>
        <end position="80"/>
    </location>
</feature>
<dbReference type="EMBL" id="BAUL01000159">
    <property type="protein sequence ID" value="GAD96319.1"/>
    <property type="molecule type" value="Genomic_DNA"/>
</dbReference>
<proteinExistence type="predicted"/>
<feature type="region of interest" description="Disordered" evidence="1">
    <location>
        <begin position="137"/>
        <end position="166"/>
    </location>
</feature>
<comment type="caution">
    <text evidence="2">The sequence shown here is derived from an EMBL/GenBank/DDBJ whole genome shotgun (WGS) entry which is preliminary data.</text>
</comment>
<evidence type="ECO:0000256" key="1">
    <source>
        <dbReference type="SAM" id="MobiDB-lite"/>
    </source>
</evidence>
<feature type="region of interest" description="Disordered" evidence="1">
    <location>
        <begin position="182"/>
        <end position="217"/>
    </location>
</feature>
<feature type="compositionally biased region" description="Basic and acidic residues" evidence="1">
    <location>
        <begin position="142"/>
        <end position="152"/>
    </location>
</feature>
<feature type="region of interest" description="Disordered" evidence="1">
    <location>
        <begin position="236"/>
        <end position="346"/>
    </location>
</feature>
<feature type="compositionally biased region" description="Basic and acidic residues" evidence="1">
    <location>
        <begin position="54"/>
        <end position="71"/>
    </location>
</feature>
<dbReference type="HOGENOM" id="CLU_032993_1_0_1"/>
<evidence type="ECO:0008006" key="4">
    <source>
        <dbReference type="Google" id="ProtNLM"/>
    </source>
</evidence>
<feature type="compositionally biased region" description="Low complexity" evidence="1">
    <location>
        <begin position="238"/>
        <end position="251"/>
    </location>
</feature>
<name>V5FFH0_BYSSN</name>
<protein>
    <recommendedName>
        <fullName evidence="4">Anaphase promoting complex subunit 11</fullName>
    </recommendedName>
</protein>